<name>A0A226ET18_FOLCA</name>
<dbReference type="Pfam" id="PF00583">
    <property type="entry name" value="Acetyltransf_1"/>
    <property type="match status" value="1"/>
</dbReference>
<dbReference type="GO" id="GO:0008080">
    <property type="term" value="F:N-acetyltransferase activity"/>
    <property type="evidence" value="ECO:0007669"/>
    <property type="project" value="TreeGrafter"/>
</dbReference>
<evidence type="ECO:0000259" key="1">
    <source>
        <dbReference type="Pfam" id="PF00583"/>
    </source>
</evidence>
<dbReference type="InterPro" id="IPR000182">
    <property type="entry name" value="GNAT_dom"/>
</dbReference>
<dbReference type="OMA" id="EPICHAT"/>
<evidence type="ECO:0000313" key="3">
    <source>
        <dbReference type="Proteomes" id="UP000198287"/>
    </source>
</evidence>
<dbReference type="PANTHER" id="PTHR20905">
    <property type="entry name" value="N-ACETYLTRANSFERASE-RELATED"/>
    <property type="match status" value="1"/>
</dbReference>
<dbReference type="SUPFAM" id="SSF55729">
    <property type="entry name" value="Acyl-CoA N-acyltransferases (Nat)"/>
    <property type="match status" value="1"/>
</dbReference>
<evidence type="ECO:0000313" key="2">
    <source>
        <dbReference type="EMBL" id="OXA60659.1"/>
    </source>
</evidence>
<comment type="caution">
    <text evidence="2">The sequence shown here is derived from an EMBL/GenBank/DDBJ whole genome shotgun (WGS) entry which is preliminary data.</text>
</comment>
<dbReference type="CDD" id="cd04301">
    <property type="entry name" value="NAT_SF"/>
    <property type="match status" value="1"/>
</dbReference>
<dbReference type="Proteomes" id="UP000198287">
    <property type="component" value="Unassembled WGS sequence"/>
</dbReference>
<keyword evidence="3" id="KW-1185">Reference proteome</keyword>
<protein>
    <submittedName>
        <fullName evidence="2">Dopamine N-acetyltransferase</fullName>
    </submittedName>
</protein>
<dbReference type="AlphaFoldDB" id="A0A226ET18"/>
<sequence length="227" mass="26074">MEITLVDEFTSVAEGEWGDFIFRLADTSYYPIILDHLRDTLYVDEPLNRLAGNSLAKQSELDYLAIQFMEENLSFFAIHKPTNRVAGVRIMREMTREAKAPNMEAFQSLELHKMIPFCLSIQEDCKVFDKLGVEEMVTFVTISVDREFRHQGLGTEMYRRSIALLKEKGYHAVDGCFTHPYARTIGERLGFVELGRAYVSQYEDANGVKVFPDAEPEDFVSLMALKF</sequence>
<gene>
    <name evidence="2" type="ORF">Fcan01_04231</name>
</gene>
<dbReference type="Gene3D" id="3.40.630.30">
    <property type="match status" value="1"/>
</dbReference>
<dbReference type="InterPro" id="IPR016181">
    <property type="entry name" value="Acyl_CoA_acyltransferase"/>
</dbReference>
<organism evidence="2 3">
    <name type="scientific">Folsomia candida</name>
    <name type="common">Springtail</name>
    <dbReference type="NCBI Taxonomy" id="158441"/>
    <lineage>
        <taxon>Eukaryota</taxon>
        <taxon>Metazoa</taxon>
        <taxon>Ecdysozoa</taxon>
        <taxon>Arthropoda</taxon>
        <taxon>Hexapoda</taxon>
        <taxon>Collembola</taxon>
        <taxon>Entomobryomorpha</taxon>
        <taxon>Isotomoidea</taxon>
        <taxon>Isotomidae</taxon>
        <taxon>Proisotominae</taxon>
        <taxon>Folsomia</taxon>
    </lineage>
</organism>
<accession>A0A226ET18</accession>
<dbReference type="OrthoDB" id="2115692at2759"/>
<dbReference type="EMBL" id="LNIX01000002">
    <property type="protein sequence ID" value="OXA60659.1"/>
    <property type="molecule type" value="Genomic_DNA"/>
</dbReference>
<dbReference type="PANTHER" id="PTHR20905:SF28">
    <property type="entry name" value="GH28833P-RELATED"/>
    <property type="match status" value="1"/>
</dbReference>
<keyword evidence="2" id="KW-0808">Transferase</keyword>
<reference evidence="2 3" key="1">
    <citation type="submission" date="2015-12" db="EMBL/GenBank/DDBJ databases">
        <title>The genome of Folsomia candida.</title>
        <authorList>
            <person name="Faddeeva A."/>
            <person name="Derks M.F."/>
            <person name="Anvar Y."/>
            <person name="Smit S."/>
            <person name="Van Straalen N."/>
            <person name="Roelofs D."/>
        </authorList>
    </citation>
    <scope>NUCLEOTIDE SEQUENCE [LARGE SCALE GENOMIC DNA]</scope>
    <source>
        <strain evidence="2 3">VU population</strain>
        <tissue evidence="2">Whole body</tissue>
    </source>
</reference>
<feature type="domain" description="N-acetyltransferase" evidence="1">
    <location>
        <begin position="139"/>
        <end position="176"/>
    </location>
</feature>
<dbReference type="STRING" id="158441.A0A226ET18"/>
<proteinExistence type="predicted"/>